<dbReference type="PANTHER" id="PTHR43734:SF1">
    <property type="entry name" value="PHYTOENE DESATURASE"/>
    <property type="match status" value="1"/>
</dbReference>
<dbReference type="InterPro" id="IPR014105">
    <property type="entry name" value="Carotenoid/retinoid_OxRdtase"/>
</dbReference>
<dbReference type="AlphaFoldDB" id="A0A1B9GHW2"/>
<dbReference type="Pfam" id="PF01593">
    <property type="entry name" value="Amino_oxidase"/>
    <property type="match status" value="1"/>
</dbReference>
<gene>
    <name evidence="11" type="ORF">I316_07712</name>
</gene>
<dbReference type="GO" id="GO:0016117">
    <property type="term" value="P:carotenoid biosynthetic process"/>
    <property type="evidence" value="ECO:0007669"/>
    <property type="project" value="UniProtKB-KW"/>
</dbReference>
<evidence type="ECO:0000259" key="10">
    <source>
        <dbReference type="Pfam" id="PF01593"/>
    </source>
</evidence>
<evidence type="ECO:0000256" key="9">
    <source>
        <dbReference type="SAM" id="Phobius"/>
    </source>
</evidence>
<evidence type="ECO:0000256" key="2">
    <source>
        <dbReference type="ARBA" id="ARBA00004829"/>
    </source>
</evidence>
<dbReference type="FunFam" id="3.50.50.60:FF:000171">
    <property type="entry name" value="zeta-carotene-forming phytoene desaturase"/>
    <property type="match status" value="1"/>
</dbReference>
<dbReference type="InterPro" id="IPR036188">
    <property type="entry name" value="FAD/NAD-bd_sf"/>
</dbReference>
<dbReference type="InterPro" id="IPR008150">
    <property type="entry name" value="Phytoene_DH_bac_CS"/>
</dbReference>
<dbReference type="Proteomes" id="UP000092666">
    <property type="component" value="Unassembled WGS sequence"/>
</dbReference>
<dbReference type="InterPro" id="IPR002937">
    <property type="entry name" value="Amino_oxidase"/>
</dbReference>
<evidence type="ECO:0000256" key="4">
    <source>
        <dbReference type="ARBA" id="ARBA00013293"/>
    </source>
</evidence>
<keyword evidence="6 8" id="KW-0560">Oxidoreductase</keyword>
<reference evidence="11 12" key="1">
    <citation type="submission" date="2013-07" db="EMBL/GenBank/DDBJ databases">
        <title>The Genome Sequence of Cryptococcus heveanensis BCC8398.</title>
        <authorList>
            <consortium name="The Broad Institute Genome Sequencing Platform"/>
            <person name="Cuomo C."/>
            <person name="Litvintseva A."/>
            <person name="Chen Y."/>
            <person name="Heitman J."/>
            <person name="Sun S."/>
            <person name="Springer D."/>
            <person name="Dromer F."/>
            <person name="Young S.K."/>
            <person name="Zeng Q."/>
            <person name="Gargeya S."/>
            <person name="Fitzgerald M."/>
            <person name="Abouelleil A."/>
            <person name="Alvarado L."/>
            <person name="Berlin A.M."/>
            <person name="Chapman S.B."/>
            <person name="Dewar J."/>
            <person name="Goldberg J."/>
            <person name="Griggs A."/>
            <person name="Gujja S."/>
            <person name="Hansen M."/>
            <person name="Howarth C."/>
            <person name="Imamovic A."/>
            <person name="Larimer J."/>
            <person name="McCowan C."/>
            <person name="Murphy C."/>
            <person name="Pearson M."/>
            <person name="Priest M."/>
            <person name="Roberts A."/>
            <person name="Saif S."/>
            <person name="Shea T."/>
            <person name="Sykes S."/>
            <person name="Wortman J."/>
            <person name="Nusbaum C."/>
            <person name="Birren B."/>
        </authorList>
    </citation>
    <scope>NUCLEOTIDE SEQUENCE [LARGE SCALE GENOMIC DNA]</scope>
    <source>
        <strain evidence="11 12">BCC8398</strain>
    </source>
</reference>
<evidence type="ECO:0000256" key="1">
    <source>
        <dbReference type="ARBA" id="ARBA00001911"/>
    </source>
</evidence>
<accession>A0A1B9GHW2</accession>
<dbReference type="SUPFAM" id="SSF51905">
    <property type="entry name" value="FAD/NAD(P)-binding domain"/>
    <property type="match status" value="1"/>
</dbReference>
<feature type="transmembrane region" description="Helical" evidence="9">
    <location>
        <begin position="569"/>
        <end position="593"/>
    </location>
</feature>
<evidence type="ECO:0000256" key="7">
    <source>
        <dbReference type="ARBA" id="ARBA00034551"/>
    </source>
</evidence>
<keyword evidence="9" id="KW-0472">Membrane</keyword>
<proteinExistence type="inferred from homology"/>
<evidence type="ECO:0000256" key="8">
    <source>
        <dbReference type="RuleBase" id="RU362075"/>
    </source>
</evidence>
<comment type="similarity">
    <text evidence="3 8">Belongs to the carotenoid/retinoid oxidoreductase family.</text>
</comment>
<reference evidence="12" key="2">
    <citation type="submission" date="2013-12" db="EMBL/GenBank/DDBJ databases">
        <title>Evolution of pathogenesis and genome organization in the Tremellales.</title>
        <authorList>
            <person name="Cuomo C."/>
            <person name="Litvintseva A."/>
            <person name="Heitman J."/>
            <person name="Chen Y."/>
            <person name="Sun S."/>
            <person name="Springer D."/>
            <person name="Dromer F."/>
            <person name="Young S."/>
            <person name="Zeng Q."/>
            <person name="Chapman S."/>
            <person name="Gujja S."/>
            <person name="Saif S."/>
            <person name="Birren B."/>
        </authorList>
    </citation>
    <scope>NUCLEOTIDE SEQUENCE [LARGE SCALE GENOMIC DNA]</scope>
    <source>
        <strain evidence="12">BCC8398</strain>
    </source>
</reference>
<name>A0A1B9GHW2_9TREE</name>
<dbReference type="PROSITE" id="PS00982">
    <property type="entry name" value="PHYTOENE_DH"/>
    <property type="match status" value="1"/>
</dbReference>
<dbReference type="NCBIfam" id="TIGR02734">
    <property type="entry name" value="crtI_fam"/>
    <property type="match status" value="1"/>
</dbReference>
<evidence type="ECO:0000256" key="5">
    <source>
        <dbReference type="ARBA" id="ARBA00022746"/>
    </source>
</evidence>
<dbReference type="OrthoDB" id="7777654at2759"/>
<protein>
    <recommendedName>
        <fullName evidence="4">Phytoene desaturase</fullName>
    </recommendedName>
    <alternativeName>
        <fullName evidence="7">Phytoene desaturase (3,4-didehydrolycopene-forming)</fullName>
    </alternativeName>
</protein>
<dbReference type="EMBL" id="KV700144">
    <property type="protein sequence ID" value="OCF30664.1"/>
    <property type="molecule type" value="Genomic_DNA"/>
</dbReference>
<comment type="pathway">
    <text evidence="2 8">Carotenoid biosynthesis.</text>
</comment>
<feature type="domain" description="Amine oxidase" evidence="10">
    <location>
        <begin position="52"/>
        <end position="531"/>
    </location>
</feature>
<dbReference type="GO" id="GO:0016166">
    <property type="term" value="F:phytoene dehydrogenase activity"/>
    <property type="evidence" value="ECO:0007669"/>
    <property type="project" value="UniProtKB-ARBA"/>
</dbReference>
<keyword evidence="9" id="KW-0812">Transmembrane</keyword>
<organism evidence="11 12">
    <name type="scientific">Kwoniella heveanensis BCC8398</name>
    <dbReference type="NCBI Taxonomy" id="1296120"/>
    <lineage>
        <taxon>Eukaryota</taxon>
        <taxon>Fungi</taxon>
        <taxon>Dikarya</taxon>
        <taxon>Basidiomycota</taxon>
        <taxon>Agaricomycotina</taxon>
        <taxon>Tremellomycetes</taxon>
        <taxon>Tremellales</taxon>
        <taxon>Cryptococcaceae</taxon>
        <taxon>Kwoniella</taxon>
    </lineage>
</organism>
<comment type="cofactor">
    <cofactor evidence="1">
        <name>NAD(+)</name>
        <dbReference type="ChEBI" id="CHEBI:57540"/>
    </cofactor>
</comment>
<keyword evidence="12" id="KW-1185">Reference proteome</keyword>
<keyword evidence="9" id="KW-1133">Transmembrane helix</keyword>
<evidence type="ECO:0000256" key="3">
    <source>
        <dbReference type="ARBA" id="ARBA00006046"/>
    </source>
</evidence>
<evidence type="ECO:0000256" key="6">
    <source>
        <dbReference type="ARBA" id="ARBA00023002"/>
    </source>
</evidence>
<sequence length="726" mass="80869">MDTSGRPRKVIIVGEYDKSTSRLAWIDYGKGDTHHRAHEKPLPVHIGAGVGGTATAARLAHAGFDVEVYEKNDFSGGRCSLIHHDGYRFDQGPSLLLLPPIFHQLYSDLGTKLEDHVELVQCNPNYVIHYHDGEKVTLSSDRAKLGAEVEKWEGKGGAARLEAFMREAEIHGQLSYDYVLSKPFPSLLSLLRPEVIFNLLKLHPFGSLWGRCARHFQTDRIRRAFSFGSMYLGSSPFDAPGTYTLLQWTETCEGIWYPKGGFHSVVQSLVNIAESHSAKFHYSSPVSSVTYNKSGKTNGVRLENGEWKAADMVVVNADLVWAHNNLFSLSQLSFRSFLTDHCIDSCSSISFYWAMDSTIPSLNAHNIFLAEDYKGSFDDIFKRKGMPREPSFYVNVPSRVDPTAAPEGKDAIVVLVPVGHLLPSHSQDWPALVERARTQVIQVMEARLGIKGLRGKITWEEVNTPQTWKDKFNLTHGSILGITHDFFNVLSFRQQARHPKLKNAYFVGASAHPGTGVPIAIAGSRLCTQAILSDLFMPEPNTYKSAQPDRQNSLDRIQSRSLLYTFENLFSATLPYLIGAVVTFATLLLWTYLGYSSPFTARDQSSDTQRLSRLSWQYWRSVFTTGDSDIDFVLAIVGVVSLAAATAFYFAPPAEPEWAEAARLRAEGMKKEQAAAEARRRTEAQYAWMAAQQQQQQQQAQAQLRQGGPGDGVWVDQALAQGQVAA</sequence>
<evidence type="ECO:0000313" key="11">
    <source>
        <dbReference type="EMBL" id="OCF30664.1"/>
    </source>
</evidence>
<evidence type="ECO:0000313" key="12">
    <source>
        <dbReference type="Proteomes" id="UP000092666"/>
    </source>
</evidence>
<keyword evidence="5 8" id="KW-0125">Carotenoid biosynthesis</keyword>
<feature type="transmembrane region" description="Helical" evidence="9">
    <location>
        <begin position="632"/>
        <end position="651"/>
    </location>
</feature>
<dbReference type="PANTHER" id="PTHR43734">
    <property type="entry name" value="PHYTOENE DESATURASE"/>
    <property type="match status" value="1"/>
</dbReference>
<dbReference type="Gene3D" id="3.50.50.60">
    <property type="entry name" value="FAD/NAD(P)-binding domain"/>
    <property type="match status" value="2"/>
</dbReference>
<dbReference type="STRING" id="1296120.A0A1B9GHW2"/>